<protein>
    <submittedName>
        <fullName evidence="2">Uncharacterized protein</fullName>
    </submittedName>
</protein>
<accession>A0A146K1Q3</accession>
<organism evidence="2">
    <name type="scientific">Trepomonas sp. PC1</name>
    <dbReference type="NCBI Taxonomy" id="1076344"/>
    <lineage>
        <taxon>Eukaryota</taxon>
        <taxon>Metamonada</taxon>
        <taxon>Diplomonadida</taxon>
        <taxon>Hexamitidae</taxon>
        <taxon>Hexamitinae</taxon>
        <taxon>Trepomonas</taxon>
    </lineage>
</organism>
<keyword evidence="1" id="KW-0812">Transmembrane</keyword>
<dbReference type="AlphaFoldDB" id="A0A146K1Q3"/>
<keyword evidence="1" id="KW-0472">Membrane</keyword>
<reference evidence="2" key="1">
    <citation type="submission" date="2015-07" db="EMBL/GenBank/DDBJ databases">
        <title>Adaptation to a free-living lifestyle via gene acquisitions in the diplomonad Trepomonas sp. PC1.</title>
        <authorList>
            <person name="Xu F."/>
            <person name="Jerlstrom-Hultqvist J."/>
            <person name="Kolisko M."/>
            <person name="Simpson A.G.B."/>
            <person name="Roger A.J."/>
            <person name="Svard S.G."/>
            <person name="Andersson J.O."/>
        </authorList>
    </citation>
    <scope>NUCLEOTIDE SEQUENCE</scope>
    <source>
        <strain evidence="2">PC1</strain>
    </source>
</reference>
<dbReference type="EMBL" id="GDID01007015">
    <property type="protein sequence ID" value="JAP89591.1"/>
    <property type="molecule type" value="Transcribed_RNA"/>
</dbReference>
<gene>
    <name evidence="2" type="ORF">TPC1_30914</name>
</gene>
<feature type="transmembrane region" description="Helical" evidence="1">
    <location>
        <begin position="427"/>
        <end position="450"/>
    </location>
</feature>
<feature type="non-terminal residue" evidence="2">
    <location>
        <position position="454"/>
    </location>
</feature>
<name>A0A146K1Q3_9EUKA</name>
<evidence type="ECO:0000256" key="1">
    <source>
        <dbReference type="SAM" id="Phobius"/>
    </source>
</evidence>
<evidence type="ECO:0000313" key="2">
    <source>
        <dbReference type="EMBL" id="JAP89591.1"/>
    </source>
</evidence>
<keyword evidence="1" id="KW-1133">Transmembrane helix</keyword>
<proteinExistence type="predicted"/>
<feature type="non-terminal residue" evidence="2">
    <location>
        <position position="1"/>
    </location>
</feature>
<sequence>DKCFVYRENIQNTTFVFNDDGSLNRRMFVHILGNKNFIENMNQIFVSHFVTLKQQHEEHFFLSNFGYRNGESEYIFKVNAENTQQIEVTLGLDVTINDYEELYKDGQSGKMILIKGDDIRFTQFISDSTLGVQIIQDDIQSENAERYFKIISRSKFRGVIGFKLSIKDDLTIKQTQLRFLRKQTHLQTTSMLNLFFKATHTPFQVQVDVCRKNQQINFVQTSFQSEQNVDSDLEREIFTKDQFVIDVPTRAKAHFYRNLNFFLGFWSKYLNFQTFVQTSSGKPSIPKNQQVYIKINAQKVELKFRGAGLQYLRGLDGVLKMGFSDLPSKTGIQYKVYAYQQNETADDDVFSTECGLDLSATQITEYFNVDGQEGIQVNHTFNISDQIPLNNQTKFVLVAKNKLLGEVSVYDPVGFEYEKGNVSDPTALGVGIAFVVVFLMVVFALLVWIVKMQK</sequence>